<gene>
    <name evidence="1" type="ORF">C5Y98_15625</name>
</gene>
<dbReference type="RefSeq" id="WP_105355306.1">
    <property type="nucleotide sequence ID" value="NZ_PUIB01000017.1"/>
</dbReference>
<dbReference type="AlphaFoldDB" id="A0A2S8FN84"/>
<organism evidence="1 2">
    <name type="scientific">Blastopirellula marina</name>
    <dbReference type="NCBI Taxonomy" id="124"/>
    <lineage>
        <taxon>Bacteria</taxon>
        <taxon>Pseudomonadati</taxon>
        <taxon>Planctomycetota</taxon>
        <taxon>Planctomycetia</taxon>
        <taxon>Pirellulales</taxon>
        <taxon>Pirellulaceae</taxon>
        <taxon>Blastopirellula</taxon>
    </lineage>
</organism>
<reference evidence="1 2" key="1">
    <citation type="submission" date="2018-02" db="EMBL/GenBank/DDBJ databases">
        <title>Comparative genomes isolates from brazilian mangrove.</title>
        <authorList>
            <person name="Araujo J.E."/>
            <person name="Taketani R.G."/>
            <person name="Silva M.C.P."/>
            <person name="Loureco M.V."/>
            <person name="Andreote F.D."/>
        </authorList>
    </citation>
    <scope>NUCLEOTIDE SEQUENCE [LARGE SCALE GENOMIC DNA]</scope>
    <source>
        <strain evidence="1 2">NAP PRIS-MGV</strain>
    </source>
</reference>
<evidence type="ECO:0000313" key="2">
    <source>
        <dbReference type="Proteomes" id="UP000239388"/>
    </source>
</evidence>
<evidence type="ECO:0000313" key="1">
    <source>
        <dbReference type="EMBL" id="PQO33665.1"/>
    </source>
</evidence>
<dbReference type="Proteomes" id="UP000239388">
    <property type="component" value="Unassembled WGS sequence"/>
</dbReference>
<sequence length="71" mass="7991">MDNDFCVLVTHRDGHHEITMANVTEGMAQGYAWGINYLGDLTGRTAEVLQFGSRRSSVKDKEQLARYETAQ</sequence>
<name>A0A2S8FN84_9BACT</name>
<dbReference type="EMBL" id="PUIB01000017">
    <property type="protein sequence ID" value="PQO33665.1"/>
    <property type="molecule type" value="Genomic_DNA"/>
</dbReference>
<proteinExistence type="predicted"/>
<accession>A0A2S8FN84</accession>
<comment type="caution">
    <text evidence="1">The sequence shown here is derived from an EMBL/GenBank/DDBJ whole genome shotgun (WGS) entry which is preliminary data.</text>
</comment>
<protein>
    <submittedName>
        <fullName evidence="1">Uncharacterized protein</fullName>
    </submittedName>
</protein>